<dbReference type="OrthoDB" id="127601at2759"/>
<dbReference type="Proteomes" id="UP001165121">
    <property type="component" value="Unassembled WGS sequence"/>
</dbReference>
<feature type="region of interest" description="Disordered" evidence="1">
    <location>
        <begin position="165"/>
        <end position="185"/>
    </location>
</feature>
<accession>A0A9W6U7L7</accession>
<evidence type="ECO:0000313" key="2">
    <source>
        <dbReference type="EMBL" id="GMF26690.1"/>
    </source>
</evidence>
<feature type="compositionally biased region" description="Polar residues" evidence="1">
    <location>
        <begin position="1"/>
        <end position="10"/>
    </location>
</feature>
<protein>
    <submittedName>
        <fullName evidence="2">Unnamed protein product</fullName>
    </submittedName>
</protein>
<gene>
    <name evidence="2" type="ORF">Pfra01_000511000</name>
</gene>
<organism evidence="2 3">
    <name type="scientific">Phytophthora fragariaefolia</name>
    <dbReference type="NCBI Taxonomy" id="1490495"/>
    <lineage>
        <taxon>Eukaryota</taxon>
        <taxon>Sar</taxon>
        <taxon>Stramenopiles</taxon>
        <taxon>Oomycota</taxon>
        <taxon>Peronosporomycetes</taxon>
        <taxon>Peronosporales</taxon>
        <taxon>Peronosporaceae</taxon>
        <taxon>Phytophthora</taxon>
    </lineage>
</organism>
<feature type="region of interest" description="Disordered" evidence="1">
    <location>
        <begin position="1"/>
        <end position="68"/>
    </location>
</feature>
<dbReference type="EMBL" id="BSXT01000409">
    <property type="protein sequence ID" value="GMF26690.1"/>
    <property type="molecule type" value="Genomic_DNA"/>
</dbReference>
<reference evidence="2" key="1">
    <citation type="submission" date="2023-04" db="EMBL/GenBank/DDBJ databases">
        <title>Phytophthora fragariaefolia NBRC 109709.</title>
        <authorList>
            <person name="Ichikawa N."/>
            <person name="Sato H."/>
            <person name="Tonouchi N."/>
        </authorList>
    </citation>
    <scope>NUCLEOTIDE SEQUENCE</scope>
    <source>
        <strain evidence="2">NBRC 109709</strain>
    </source>
</reference>
<evidence type="ECO:0000313" key="3">
    <source>
        <dbReference type="Proteomes" id="UP001165121"/>
    </source>
</evidence>
<comment type="caution">
    <text evidence="2">The sequence shown here is derived from an EMBL/GenBank/DDBJ whole genome shotgun (WGS) entry which is preliminary data.</text>
</comment>
<feature type="compositionally biased region" description="Basic and acidic residues" evidence="1">
    <location>
        <begin position="30"/>
        <end position="53"/>
    </location>
</feature>
<dbReference type="AlphaFoldDB" id="A0A9W6U7L7"/>
<evidence type="ECO:0000256" key="1">
    <source>
        <dbReference type="SAM" id="MobiDB-lite"/>
    </source>
</evidence>
<proteinExistence type="predicted"/>
<name>A0A9W6U7L7_9STRA</name>
<keyword evidence="3" id="KW-1185">Reference proteome</keyword>
<sequence length="185" mass="21233">MAVLHSNNVSTEEKTPLAGLRRLKSQAQNGERRRQLHREQRVAAKKVALREPEAEPQQTETSKPRRKKRGFFKWLFEPAVATSRKVAPPQPTRARVKIPIVYRNGEHKGVVVGGMRVPFSRPMQANRRATMSSQTDVSCGIPEEKELAFDFPDRLVSEVYEAEHARKQEEKEKLKEEKLARELAK</sequence>